<feature type="transmembrane region" description="Helical" evidence="15">
    <location>
        <begin position="477"/>
        <end position="497"/>
    </location>
</feature>
<evidence type="ECO:0000256" key="14">
    <source>
        <dbReference type="SAM" id="MobiDB-lite"/>
    </source>
</evidence>
<keyword evidence="3" id="KW-0813">Transport</keyword>
<evidence type="ECO:0000256" key="11">
    <source>
        <dbReference type="ARBA" id="ARBA00023214"/>
    </source>
</evidence>
<evidence type="ECO:0000256" key="1">
    <source>
        <dbReference type="ARBA" id="ARBA00004651"/>
    </source>
</evidence>
<evidence type="ECO:0000256" key="2">
    <source>
        <dbReference type="ARBA" id="ARBA00009849"/>
    </source>
</evidence>
<feature type="region of interest" description="Disordered" evidence="14">
    <location>
        <begin position="516"/>
        <end position="605"/>
    </location>
</feature>
<dbReference type="AlphaFoldDB" id="A0A9N8EMK1"/>
<dbReference type="OrthoDB" id="57363at2759"/>
<evidence type="ECO:0000256" key="10">
    <source>
        <dbReference type="ARBA" id="ARBA00023180"/>
    </source>
</evidence>
<comment type="subcellular location">
    <subcellularLocation>
        <location evidence="1">Cell membrane</location>
        <topology evidence="1">Multi-pass membrane protein</topology>
    </subcellularLocation>
</comment>
<keyword evidence="12" id="KW-0407">Ion channel</keyword>
<comment type="similarity">
    <text evidence="2">Belongs to the tweety family.</text>
</comment>
<feature type="transmembrane region" description="Helical" evidence="15">
    <location>
        <begin position="304"/>
        <end position="328"/>
    </location>
</feature>
<feature type="transmembrane region" description="Helical" evidence="15">
    <location>
        <begin position="44"/>
        <end position="67"/>
    </location>
</feature>
<dbReference type="PANTHER" id="PTHR12424">
    <property type="entry name" value="TWEETY-RELATED"/>
    <property type="match status" value="1"/>
</dbReference>
<dbReference type="Proteomes" id="UP001153069">
    <property type="component" value="Unassembled WGS sequence"/>
</dbReference>
<keyword evidence="10" id="KW-0325">Glycoprotein</keyword>
<dbReference type="GO" id="GO:0005254">
    <property type="term" value="F:chloride channel activity"/>
    <property type="evidence" value="ECO:0007669"/>
    <property type="project" value="UniProtKB-KW"/>
</dbReference>
<dbReference type="InterPro" id="IPR006990">
    <property type="entry name" value="Tweety"/>
</dbReference>
<keyword evidence="6 15" id="KW-1133">Transmembrane helix</keyword>
<evidence type="ECO:0000256" key="5">
    <source>
        <dbReference type="ARBA" id="ARBA00022692"/>
    </source>
</evidence>
<organism evidence="16 17">
    <name type="scientific">Seminavis robusta</name>
    <dbReference type="NCBI Taxonomy" id="568900"/>
    <lineage>
        <taxon>Eukaryota</taxon>
        <taxon>Sar</taxon>
        <taxon>Stramenopiles</taxon>
        <taxon>Ochrophyta</taxon>
        <taxon>Bacillariophyta</taxon>
        <taxon>Bacillariophyceae</taxon>
        <taxon>Bacillariophycidae</taxon>
        <taxon>Naviculales</taxon>
        <taxon>Naviculaceae</taxon>
        <taxon>Seminavis</taxon>
    </lineage>
</organism>
<feature type="compositionally biased region" description="Acidic residues" evidence="14">
    <location>
        <begin position="542"/>
        <end position="556"/>
    </location>
</feature>
<evidence type="ECO:0000256" key="13">
    <source>
        <dbReference type="SAM" id="Coils"/>
    </source>
</evidence>
<name>A0A9N8EMK1_9STRA</name>
<evidence type="ECO:0000313" key="16">
    <source>
        <dbReference type="EMBL" id="CAB9521789.1"/>
    </source>
</evidence>
<evidence type="ECO:0000256" key="15">
    <source>
        <dbReference type="SAM" id="Phobius"/>
    </source>
</evidence>
<evidence type="ECO:0000256" key="12">
    <source>
        <dbReference type="ARBA" id="ARBA00023303"/>
    </source>
</evidence>
<evidence type="ECO:0000313" key="17">
    <source>
        <dbReference type="Proteomes" id="UP001153069"/>
    </source>
</evidence>
<evidence type="ECO:0000256" key="9">
    <source>
        <dbReference type="ARBA" id="ARBA00023173"/>
    </source>
</evidence>
<evidence type="ECO:0000256" key="6">
    <source>
        <dbReference type="ARBA" id="ARBA00022989"/>
    </source>
</evidence>
<evidence type="ECO:0000256" key="3">
    <source>
        <dbReference type="ARBA" id="ARBA00022448"/>
    </source>
</evidence>
<keyword evidence="5 15" id="KW-0812">Transmembrane</keyword>
<protein>
    <submittedName>
        <fullName evidence="16">Uncharacterized protein</fullName>
    </submittedName>
</protein>
<gene>
    <name evidence="16" type="ORF">SEMRO_1233_G254760.1</name>
</gene>
<keyword evidence="13" id="KW-0175">Coiled coil</keyword>
<dbReference type="EMBL" id="CAICTM010001231">
    <property type="protein sequence ID" value="CAB9521789.1"/>
    <property type="molecule type" value="Genomic_DNA"/>
</dbReference>
<feature type="coiled-coil region" evidence="13">
    <location>
        <begin position="389"/>
        <end position="446"/>
    </location>
</feature>
<sequence length="619" mass="67324">MANMHTDPSFHRSLFLEQTFIDSPRFGHSNKFSHLFNDARRDDYLIGISTVALILACIFLCWLLFLLMLKCCGGKSRVGFLSGAQYDATTPTGDVNRRPTRGRVVFGLSAIGMITFTMLMVFLGLPGLENMSSDLSDGADLGADILRDGETATGAFVAGSRRILATRDVAVESLKLAFRTGKTIAPAAEIVDPLLLNSTATTNATNATESSPNHLNFAVQNKVRRVLDSLEAINETAQKEGSDLIDTLEAGEERFRTLSDSLDDVDLMTLQISMGVGLILLPFVLLLIMIAVASGVKNSCLQCFTFFLIPLFVALILFLLIMTALAAISGILNADFCHSGFDNTHDSTLLEILTQSGSDRDSFAFRSTTYVLRNCVPPTEPIAYPLDFMEAFETKIRVAVENVATLSEEIETLGVEKLSQDLKFDVASMQEELATFEERVAESIETVGYALADLGCERLREIYDIAIGEAICDYTGVLWTFFSFLAMTFFACLMLTFRAVLFPVSSHLPVVGSDELENSAKDKGEEDDSKDSEGTGTGAEPSADEFMDEPEGDEPEGSTNEDQGETERGEDGDPEPSPEYAVPVIVKGVGFDEDPDPSGTGIVVIPQPPGAEFDCIIWV</sequence>
<keyword evidence="17" id="KW-1185">Reference proteome</keyword>
<feature type="transmembrane region" description="Helical" evidence="15">
    <location>
        <begin position="272"/>
        <end position="292"/>
    </location>
</feature>
<accession>A0A9N8EMK1</accession>
<dbReference type="GO" id="GO:0005886">
    <property type="term" value="C:plasma membrane"/>
    <property type="evidence" value="ECO:0007669"/>
    <property type="project" value="UniProtKB-SubCell"/>
</dbReference>
<evidence type="ECO:0000256" key="8">
    <source>
        <dbReference type="ARBA" id="ARBA00023136"/>
    </source>
</evidence>
<feature type="transmembrane region" description="Helical" evidence="15">
    <location>
        <begin position="104"/>
        <end position="125"/>
    </location>
</feature>
<keyword evidence="8 15" id="KW-0472">Membrane</keyword>
<evidence type="ECO:0000256" key="7">
    <source>
        <dbReference type="ARBA" id="ARBA00023065"/>
    </source>
</evidence>
<reference evidence="16" key="1">
    <citation type="submission" date="2020-06" db="EMBL/GenBank/DDBJ databases">
        <authorList>
            <consortium name="Plant Systems Biology data submission"/>
        </authorList>
    </citation>
    <scope>NUCLEOTIDE SEQUENCE</scope>
    <source>
        <strain evidence="16">D6</strain>
    </source>
</reference>
<proteinExistence type="inferred from homology"/>
<comment type="caution">
    <text evidence="16">The sequence shown here is derived from an EMBL/GenBank/DDBJ whole genome shotgun (WGS) entry which is preliminary data.</text>
</comment>
<keyword evidence="9" id="KW-0869">Chloride channel</keyword>
<dbReference type="GO" id="GO:0034707">
    <property type="term" value="C:chloride channel complex"/>
    <property type="evidence" value="ECO:0007669"/>
    <property type="project" value="UniProtKB-KW"/>
</dbReference>
<evidence type="ECO:0000256" key="4">
    <source>
        <dbReference type="ARBA" id="ARBA00022475"/>
    </source>
</evidence>
<keyword evidence="11" id="KW-0868">Chloride</keyword>
<keyword evidence="7" id="KW-0406">Ion transport</keyword>
<keyword evidence="4" id="KW-1003">Cell membrane</keyword>